<dbReference type="VEuPathDB" id="VectorBase:HLOH_042529"/>
<evidence type="ECO:0000313" key="3">
    <source>
        <dbReference type="EMBL" id="KAH9363406.1"/>
    </source>
</evidence>
<comment type="caution">
    <text evidence="3">The sequence shown here is derived from an EMBL/GenBank/DDBJ whole genome shotgun (WGS) entry which is preliminary data.</text>
</comment>
<dbReference type="OrthoDB" id="8190203at2759"/>
<feature type="coiled-coil region" evidence="1">
    <location>
        <begin position="11"/>
        <end position="55"/>
    </location>
</feature>
<dbReference type="AlphaFoldDB" id="A0A9J6FAT6"/>
<dbReference type="Proteomes" id="UP000821853">
    <property type="component" value="Chromosome 10"/>
</dbReference>
<dbReference type="EMBL" id="JABSTR010000002">
    <property type="protein sequence ID" value="KAH9363406.1"/>
    <property type="molecule type" value="Genomic_DNA"/>
</dbReference>
<keyword evidence="1" id="KW-0175">Coiled coil</keyword>
<gene>
    <name evidence="3" type="ORF">HPB48_019462</name>
</gene>
<accession>A0A9J6FAT6</accession>
<reference evidence="3 4" key="1">
    <citation type="journal article" date="2020" name="Cell">
        <title>Large-Scale Comparative Analyses of Tick Genomes Elucidate Their Genetic Diversity and Vector Capacities.</title>
        <authorList>
            <consortium name="Tick Genome and Microbiome Consortium (TIGMIC)"/>
            <person name="Jia N."/>
            <person name="Wang J."/>
            <person name="Shi W."/>
            <person name="Du L."/>
            <person name="Sun Y."/>
            <person name="Zhan W."/>
            <person name="Jiang J.F."/>
            <person name="Wang Q."/>
            <person name="Zhang B."/>
            <person name="Ji P."/>
            <person name="Bell-Sakyi L."/>
            <person name="Cui X.M."/>
            <person name="Yuan T.T."/>
            <person name="Jiang B.G."/>
            <person name="Yang W.F."/>
            <person name="Lam T.T."/>
            <person name="Chang Q.C."/>
            <person name="Ding S.J."/>
            <person name="Wang X.J."/>
            <person name="Zhu J.G."/>
            <person name="Ruan X.D."/>
            <person name="Zhao L."/>
            <person name="Wei J.T."/>
            <person name="Ye R.Z."/>
            <person name="Que T.C."/>
            <person name="Du C.H."/>
            <person name="Zhou Y.H."/>
            <person name="Cheng J.X."/>
            <person name="Dai P.F."/>
            <person name="Guo W.B."/>
            <person name="Han X.H."/>
            <person name="Huang E.J."/>
            <person name="Li L.F."/>
            <person name="Wei W."/>
            <person name="Gao Y.C."/>
            <person name="Liu J.Z."/>
            <person name="Shao H.Z."/>
            <person name="Wang X."/>
            <person name="Wang C.C."/>
            <person name="Yang T.C."/>
            <person name="Huo Q.B."/>
            <person name="Li W."/>
            <person name="Chen H.Y."/>
            <person name="Chen S.E."/>
            <person name="Zhou L.G."/>
            <person name="Ni X.B."/>
            <person name="Tian J.H."/>
            <person name="Sheng Y."/>
            <person name="Liu T."/>
            <person name="Pan Y.S."/>
            <person name="Xia L.Y."/>
            <person name="Li J."/>
            <person name="Zhao F."/>
            <person name="Cao W.C."/>
        </authorList>
    </citation>
    <scope>NUCLEOTIDE SEQUENCE [LARGE SCALE GENOMIC DNA]</scope>
    <source>
        <strain evidence="3">HaeL-2018</strain>
    </source>
</reference>
<keyword evidence="4" id="KW-1185">Reference proteome</keyword>
<evidence type="ECO:0000256" key="1">
    <source>
        <dbReference type="SAM" id="Coils"/>
    </source>
</evidence>
<dbReference type="InterPro" id="IPR048366">
    <property type="entry name" value="TNP-like_GBD"/>
</dbReference>
<evidence type="ECO:0000259" key="2">
    <source>
        <dbReference type="Pfam" id="PF21788"/>
    </source>
</evidence>
<dbReference type="Pfam" id="PF21788">
    <property type="entry name" value="TNP-like_GBD"/>
    <property type="match status" value="1"/>
</dbReference>
<proteinExistence type="predicted"/>
<feature type="domain" description="Transposable element P transposase-like GTP-binding insertion" evidence="2">
    <location>
        <begin position="129"/>
        <end position="222"/>
    </location>
</feature>
<evidence type="ECO:0000313" key="4">
    <source>
        <dbReference type="Proteomes" id="UP000821853"/>
    </source>
</evidence>
<name>A0A9J6FAT6_HAELO</name>
<organism evidence="3 4">
    <name type="scientific">Haemaphysalis longicornis</name>
    <name type="common">Bush tick</name>
    <dbReference type="NCBI Taxonomy" id="44386"/>
    <lineage>
        <taxon>Eukaryota</taxon>
        <taxon>Metazoa</taxon>
        <taxon>Ecdysozoa</taxon>
        <taxon>Arthropoda</taxon>
        <taxon>Chelicerata</taxon>
        <taxon>Arachnida</taxon>
        <taxon>Acari</taxon>
        <taxon>Parasitiformes</taxon>
        <taxon>Ixodida</taxon>
        <taxon>Ixodoidea</taxon>
        <taxon>Ixodidae</taxon>
        <taxon>Haemaphysalinae</taxon>
        <taxon>Haemaphysalis</taxon>
    </lineage>
</organism>
<protein>
    <recommendedName>
        <fullName evidence="2">Transposable element P transposase-like GTP-binding insertion domain-containing protein</fullName>
    </recommendedName>
</protein>
<sequence length="236" mass="27175">MRTPTRQEKLVTALRAQLSSTRQQLERCQKQLAKMRVLANKNARLVQNLDKLSTREKLIFDQCIMKANAKSPKAASPWFNGGQVVAPVHCAPFERWCCCRCRYVRQFNAKSFSFKELGLVSGDLPQGHEVHHCHYSALLEYEEQQAGLRAVPKLTRVHIFPNAFQKMMCRRFQLFSGSTASAIEFYSKQEGCQKLHNSTATYDFTKQMNDLFGCLKSRRPQDVQHNEAEHIARFFG</sequence>